<evidence type="ECO:0000256" key="1">
    <source>
        <dbReference type="SAM" id="SignalP"/>
    </source>
</evidence>
<dbReference type="RefSeq" id="WP_103461467.1">
    <property type="nucleotide sequence ID" value="NZ_PPXD01000026.1"/>
</dbReference>
<organism evidence="2 3">
    <name type="scientific">Cryobacterium zongtaii</name>
    <dbReference type="NCBI Taxonomy" id="1259217"/>
    <lineage>
        <taxon>Bacteria</taxon>
        <taxon>Bacillati</taxon>
        <taxon>Actinomycetota</taxon>
        <taxon>Actinomycetes</taxon>
        <taxon>Micrococcales</taxon>
        <taxon>Microbacteriaceae</taxon>
        <taxon>Cryobacterium</taxon>
    </lineage>
</organism>
<comment type="caution">
    <text evidence="2">The sequence shown here is derived from an EMBL/GenBank/DDBJ whole genome shotgun (WGS) entry which is preliminary data.</text>
</comment>
<feature type="chain" id="PRO_5039717852" description="DUF3558 domain-containing protein" evidence="1">
    <location>
        <begin position="22"/>
        <end position="120"/>
    </location>
</feature>
<proteinExistence type="predicted"/>
<keyword evidence="1" id="KW-0732">Signal</keyword>
<evidence type="ECO:0008006" key="4">
    <source>
        <dbReference type="Google" id="ProtNLM"/>
    </source>
</evidence>
<sequence>MVVKRIALAALVAGALVFGLAGCTGQLELANTFTDAAEDHGFNCTDTVPSDEAVREMVTCQATDDRVLLVTFDDGAALRASEGAFTSGGSEAQSSVVYGDRWVVVGSNDSDVTELAKTLE</sequence>
<dbReference type="PROSITE" id="PS51257">
    <property type="entry name" value="PROKAR_LIPOPROTEIN"/>
    <property type="match status" value="1"/>
</dbReference>
<evidence type="ECO:0000313" key="3">
    <source>
        <dbReference type="Proteomes" id="UP000237340"/>
    </source>
</evidence>
<dbReference type="EMBL" id="PPXD01000026">
    <property type="protein sequence ID" value="POH62275.1"/>
    <property type="molecule type" value="Genomic_DNA"/>
</dbReference>
<gene>
    <name evidence="2" type="ORF">C3B61_15425</name>
</gene>
<keyword evidence="3" id="KW-1185">Reference proteome</keyword>
<evidence type="ECO:0000313" key="2">
    <source>
        <dbReference type="EMBL" id="POH62275.1"/>
    </source>
</evidence>
<feature type="signal peptide" evidence="1">
    <location>
        <begin position="1"/>
        <end position="21"/>
    </location>
</feature>
<accession>A0A2S3Z9N7</accession>
<name>A0A2S3Z9N7_9MICO</name>
<dbReference type="Proteomes" id="UP000237340">
    <property type="component" value="Unassembled WGS sequence"/>
</dbReference>
<reference evidence="2 3" key="1">
    <citation type="submission" date="2018-01" db="EMBL/GenBank/DDBJ databases">
        <title>Cryobacterium sp. nov., from glaciers in China.</title>
        <authorList>
            <person name="Liu Q."/>
            <person name="Xin Y.-H."/>
        </authorList>
    </citation>
    <scope>NUCLEOTIDE SEQUENCE [LARGE SCALE GENOMIC DNA]</scope>
    <source>
        <strain evidence="2 3">TMN-42</strain>
    </source>
</reference>
<dbReference type="AlphaFoldDB" id="A0A2S3Z9N7"/>
<protein>
    <recommendedName>
        <fullName evidence="4">DUF3558 domain-containing protein</fullName>
    </recommendedName>
</protein>